<dbReference type="RefSeq" id="WP_182541126.1">
    <property type="nucleotide sequence ID" value="NZ_JACGXA010000001.1"/>
</dbReference>
<evidence type="ECO:0008006" key="3">
    <source>
        <dbReference type="Google" id="ProtNLM"/>
    </source>
</evidence>
<dbReference type="Gene3D" id="1.20.120.450">
    <property type="entry name" value="dinb family like domain"/>
    <property type="match status" value="1"/>
</dbReference>
<keyword evidence="2" id="KW-1185">Reference proteome</keyword>
<dbReference type="Pfam" id="PF04978">
    <property type="entry name" value="MST"/>
    <property type="match status" value="1"/>
</dbReference>
<dbReference type="EMBL" id="JACGXA010000001">
    <property type="protein sequence ID" value="MBA8805380.1"/>
    <property type="molecule type" value="Genomic_DNA"/>
</dbReference>
<reference evidence="1 2" key="1">
    <citation type="submission" date="2020-07" db="EMBL/GenBank/DDBJ databases">
        <title>Sequencing the genomes of 1000 actinobacteria strains.</title>
        <authorList>
            <person name="Klenk H.-P."/>
        </authorList>
    </citation>
    <scope>NUCLEOTIDE SEQUENCE [LARGE SCALE GENOMIC DNA]</scope>
    <source>
        <strain evidence="1 2">DSM 21349</strain>
    </source>
</reference>
<dbReference type="Proteomes" id="UP000580910">
    <property type="component" value="Unassembled WGS sequence"/>
</dbReference>
<dbReference type="InterPro" id="IPR034660">
    <property type="entry name" value="DinB/YfiT-like"/>
</dbReference>
<dbReference type="AlphaFoldDB" id="A0A7W3PB29"/>
<dbReference type="SUPFAM" id="SSF109854">
    <property type="entry name" value="DinB/YfiT-like putative metalloenzymes"/>
    <property type="match status" value="1"/>
</dbReference>
<name>A0A7W3PB29_9ACTN</name>
<accession>A0A7W3PB29</accession>
<dbReference type="InterPro" id="IPR007061">
    <property type="entry name" value="MST-like"/>
</dbReference>
<proteinExistence type="predicted"/>
<protein>
    <recommendedName>
        <fullName evidence="3">DinB superfamily protein</fullName>
    </recommendedName>
</protein>
<sequence>MDTPDLKSDLIGHLDRLNEAVLHKLDGLTEYDLRRPMTPTSTNLLGVTLHLASLQAEYFGTTFGRPFPREGELYFLTDDDADPQDDLWVRPESTSAWVIDLYRASWEHAQETFAPLALDAPGRIPTSRHAEVTLGGMLVHMVDETARHAGHMDVVRELIDGAVGRYAGDGNIIDGYDWAAHRDRVEAGARDAQERAGS</sequence>
<comment type="caution">
    <text evidence="1">The sequence shown here is derived from an EMBL/GenBank/DDBJ whole genome shotgun (WGS) entry which is preliminary data.</text>
</comment>
<evidence type="ECO:0000313" key="2">
    <source>
        <dbReference type="Proteomes" id="UP000580910"/>
    </source>
</evidence>
<organism evidence="1 2">
    <name type="scientific">Nocardioides ginsengisegetis</name>
    <dbReference type="NCBI Taxonomy" id="661491"/>
    <lineage>
        <taxon>Bacteria</taxon>
        <taxon>Bacillati</taxon>
        <taxon>Actinomycetota</taxon>
        <taxon>Actinomycetes</taxon>
        <taxon>Propionibacteriales</taxon>
        <taxon>Nocardioidaceae</taxon>
        <taxon>Nocardioides</taxon>
    </lineage>
</organism>
<evidence type="ECO:0000313" key="1">
    <source>
        <dbReference type="EMBL" id="MBA8805380.1"/>
    </source>
</evidence>
<gene>
    <name evidence="1" type="ORF">FB382_003671</name>
</gene>